<sequence length="184" mass="20405">MDEPLPSPIEQADRLIRWIGDHQTTPARSTELSVPEISAWIGAILVAVRSPPDTGLRWLLNQDAVKLFIEFIGPLNFKPAARLTMAGWERYEAIKHAQITSHTAFMAMKFGDEELNSVVDACFKPAVARSGFELKLLTDSQPAGLIDDQLRVALRTSRFVIATSHMRIMVPIGRLGLLKDSGDL</sequence>
<reference evidence="1 2" key="2">
    <citation type="journal article" date="2010" name="J. Bacteriol.">
        <title>Complete genome sequence of Beijerinckia indica subsp. indica.</title>
        <authorList>
            <person name="Tamas I."/>
            <person name="Dedysh S.N."/>
            <person name="Liesack W."/>
            <person name="Stott M.B."/>
            <person name="Alam M."/>
            <person name="Murrell J.C."/>
            <person name="Dunfield P.F."/>
        </authorList>
    </citation>
    <scope>NUCLEOTIDE SEQUENCE [LARGE SCALE GENOMIC DNA]</scope>
    <source>
        <strain evidence="2">ATCC 9039 / DSM 1715 / NCIMB 8712</strain>
    </source>
</reference>
<dbReference type="Proteomes" id="UP000001695">
    <property type="component" value="Chromosome"/>
</dbReference>
<reference evidence="2" key="1">
    <citation type="submission" date="2008-03" db="EMBL/GenBank/DDBJ databases">
        <title>Complete sequence of chromosome of Beijerinckia indica subsp. indica ATCC 9039.</title>
        <authorList>
            <consortium name="US DOE Joint Genome Institute"/>
            <person name="Copeland A."/>
            <person name="Lucas S."/>
            <person name="Lapidus A."/>
            <person name="Glavina del Rio T."/>
            <person name="Dalin E."/>
            <person name="Tice H."/>
            <person name="Bruce D."/>
            <person name="Goodwin L."/>
            <person name="Pitluck S."/>
            <person name="LaButti K."/>
            <person name="Schmutz J."/>
            <person name="Larimer F."/>
            <person name="Land M."/>
            <person name="Hauser L."/>
            <person name="Kyrpides N."/>
            <person name="Mikhailova N."/>
            <person name="Dunfield P.F."/>
            <person name="Dedysh S.N."/>
            <person name="Liesack W."/>
            <person name="Saw J.H."/>
            <person name="Alam M."/>
            <person name="Chen Y."/>
            <person name="Murrell J.C."/>
            <person name="Richardson P."/>
        </authorList>
    </citation>
    <scope>NUCLEOTIDE SEQUENCE [LARGE SCALE GENOMIC DNA]</scope>
    <source>
        <strain evidence="2">ATCC 9039 / DSM 1715 / NCIMB 8712</strain>
    </source>
</reference>
<name>B2ICE4_BEII9</name>
<dbReference type="AlphaFoldDB" id="B2ICE4"/>
<dbReference type="OrthoDB" id="5379851at2"/>
<dbReference type="EMBL" id="CP001016">
    <property type="protein sequence ID" value="ACB96741.1"/>
    <property type="molecule type" value="Genomic_DNA"/>
</dbReference>
<keyword evidence="2" id="KW-1185">Reference proteome</keyword>
<proteinExistence type="predicted"/>
<dbReference type="KEGG" id="bid:Bind_3181"/>
<dbReference type="HOGENOM" id="CLU_1465517_0_0_5"/>
<protein>
    <submittedName>
        <fullName evidence="1">Uncharacterized protein</fullName>
    </submittedName>
</protein>
<dbReference type="RefSeq" id="WP_012386089.1">
    <property type="nucleotide sequence ID" value="NC_010581.1"/>
</dbReference>
<accession>B2ICE4</accession>
<evidence type="ECO:0000313" key="2">
    <source>
        <dbReference type="Proteomes" id="UP000001695"/>
    </source>
</evidence>
<gene>
    <name evidence="1" type="ordered locus">Bind_3181</name>
</gene>
<organism evidence="1 2">
    <name type="scientific">Beijerinckia indica subsp. indica (strain ATCC 9039 / DSM 1715 / NCIMB 8712)</name>
    <dbReference type="NCBI Taxonomy" id="395963"/>
    <lineage>
        <taxon>Bacteria</taxon>
        <taxon>Pseudomonadati</taxon>
        <taxon>Pseudomonadota</taxon>
        <taxon>Alphaproteobacteria</taxon>
        <taxon>Hyphomicrobiales</taxon>
        <taxon>Beijerinckiaceae</taxon>
        <taxon>Beijerinckia</taxon>
    </lineage>
</organism>
<evidence type="ECO:0000313" key="1">
    <source>
        <dbReference type="EMBL" id="ACB96741.1"/>
    </source>
</evidence>